<dbReference type="RefSeq" id="WP_307272816.1">
    <property type="nucleotide sequence ID" value="NZ_JAUSVX010000004.1"/>
</dbReference>
<comment type="caution">
    <text evidence="1">The sequence shown here is derived from an EMBL/GenBank/DDBJ whole genome shotgun (WGS) entry which is preliminary data.</text>
</comment>
<dbReference type="Pfam" id="PF07661">
    <property type="entry name" value="MORN_2"/>
    <property type="match status" value="2"/>
</dbReference>
<evidence type="ECO:0000313" key="1">
    <source>
        <dbReference type="EMBL" id="MDQ0469774.1"/>
    </source>
</evidence>
<dbReference type="InterPro" id="IPR011652">
    <property type="entry name" value="MORN_2"/>
</dbReference>
<name>A0ABU0J6B1_9HYPH</name>
<reference evidence="1 2" key="1">
    <citation type="submission" date="2023-07" db="EMBL/GenBank/DDBJ databases">
        <title>Genomic Encyclopedia of Type Strains, Phase IV (KMG-IV): sequencing the most valuable type-strain genomes for metagenomic binning, comparative biology and taxonomic classification.</title>
        <authorList>
            <person name="Goeker M."/>
        </authorList>
    </citation>
    <scope>NUCLEOTIDE SEQUENCE [LARGE SCALE GENOMIC DNA]</scope>
    <source>
        <strain evidence="1 2">DSM 19619</strain>
    </source>
</reference>
<sequence>MTVLSIAEIPYENGNIEYRYTRTMSPDGTRWIKNGLFHHFYPDGSLSSEGTYVEGREHGLWTDYHPNGQLAARGLYENGKEVGKWEFWNSDGTPDIENDEV</sequence>
<dbReference type="Gene3D" id="2.20.110.10">
    <property type="entry name" value="Histone H3 K4-specific methyltransferase SET7/9 N-terminal domain"/>
    <property type="match status" value="1"/>
</dbReference>
<protein>
    <submittedName>
        <fullName evidence="1">Antitoxin component YwqK of YwqJK toxin-antitoxin module</fullName>
    </submittedName>
</protein>
<organism evidence="1 2">
    <name type="scientific">Labrys wisconsinensis</name>
    <dbReference type="NCBI Taxonomy" id="425677"/>
    <lineage>
        <taxon>Bacteria</taxon>
        <taxon>Pseudomonadati</taxon>
        <taxon>Pseudomonadota</taxon>
        <taxon>Alphaproteobacteria</taxon>
        <taxon>Hyphomicrobiales</taxon>
        <taxon>Xanthobacteraceae</taxon>
        <taxon>Labrys</taxon>
    </lineage>
</organism>
<dbReference type="EMBL" id="JAUSVX010000004">
    <property type="protein sequence ID" value="MDQ0469774.1"/>
    <property type="molecule type" value="Genomic_DNA"/>
</dbReference>
<keyword evidence="2" id="KW-1185">Reference proteome</keyword>
<evidence type="ECO:0000313" key="2">
    <source>
        <dbReference type="Proteomes" id="UP001242480"/>
    </source>
</evidence>
<accession>A0ABU0J6B1</accession>
<dbReference type="Proteomes" id="UP001242480">
    <property type="component" value="Unassembled WGS sequence"/>
</dbReference>
<gene>
    <name evidence="1" type="ORF">QO011_002790</name>
</gene>
<dbReference type="SUPFAM" id="SSF82185">
    <property type="entry name" value="Histone H3 K4-specific methyltransferase SET7/9 N-terminal domain"/>
    <property type="match status" value="1"/>
</dbReference>
<proteinExistence type="predicted"/>